<sequence>MSYSKHLSDDNVHKNRRPKRRVEKEKLSSILDKHYGKINKIIEKIDKICPYTTTECFAKLDSIENISMEAIIDVHEALIDCNDQKITLMTWDGSLLCGWIEYILHYHPNIFEYLA</sequence>
<name>A0A2I0VA17_9ASPA</name>
<dbReference type="AlphaFoldDB" id="A0A2I0VA17"/>
<feature type="region of interest" description="Disordered" evidence="1">
    <location>
        <begin position="1"/>
        <end position="25"/>
    </location>
</feature>
<feature type="compositionally biased region" description="Basic and acidic residues" evidence="1">
    <location>
        <begin position="1"/>
        <end position="13"/>
    </location>
</feature>
<proteinExistence type="predicted"/>
<reference evidence="2 3" key="1">
    <citation type="journal article" date="2016" name="Sci. Rep.">
        <title>The Dendrobium catenatum Lindl. genome sequence provides insights into polysaccharide synthase, floral development and adaptive evolution.</title>
        <authorList>
            <person name="Zhang G.Q."/>
            <person name="Xu Q."/>
            <person name="Bian C."/>
            <person name="Tsai W.C."/>
            <person name="Yeh C.M."/>
            <person name="Liu K.W."/>
            <person name="Yoshida K."/>
            <person name="Zhang L.S."/>
            <person name="Chang S.B."/>
            <person name="Chen F."/>
            <person name="Shi Y."/>
            <person name="Su Y.Y."/>
            <person name="Zhang Y.Q."/>
            <person name="Chen L.J."/>
            <person name="Yin Y."/>
            <person name="Lin M."/>
            <person name="Huang H."/>
            <person name="Deng H."/>
            <person name="Wang Z.W."/>
            <person name="Zhu S.L."/>
            <person name="Zhao X."/>
            <person name="Deng C."/>
            <person name="Niu S.C."/>
            <person name="Huang J."/>
            <person name="Wang M."/>
            <person name="Liu G.H."/>
            <person name="Yang H.J."/>
            <person name="Xiao X.J."/>
            <person name="Hsiao Y.Y."/>
            <person name="Wu W.L."/>
            <person name="Chen Y.Y."/>
            <person name="Mitsuda N."/>
            <person name="Ohme-Takagi M."/>
            <person name="Luo Y.B."/>
            <person name="Van de Peer Y."/>
            <person name="Liu Z.J."/>
        </authorList>
    </citation>
    <scope>NUCLEOTIDE SEQUENCE [LARGE SCALE GENOMIC DNA]</scope>
    <source>
        <tissue evidence="2">The whole plant</tissue>
    </source>
</reference>
<protein>
    <submittedName>
        <fullName evidence="2">Uncharacterized protein</fullName>
    </submittedName>
</protein>
<dbReference type="Proteomes" id="UP000233837">
    <property type="component" value="Unassembled WGS sequence"/>
</dbReference>
<accession>A0A2I0VA17</accession>
<gene>
    <name evidence="2" type="ORF">MA16_Dca024106</name>
</gene>
<dbReference type="EMBL" id="KZ503977">
    <property type="protein sequence ID" value="PKU60244.1"/>
    <property type="molecule type" value="Genomic_DNA"/>
</dbReference>
<keyword evidence="3" id="KW-1185">Reference proteome</keyword>
<evidence type="ECO:0000313" key="3">
    <source>
        <dbReference type="Proteomes" id="UP000233837"/>
    </source>
</evidence>
<evidence type="ECO:0000313" key="2">
    <source>
        <dbReference type="EMBL" id="PKU60244.1"/>
    </source>
</evidence>
<reference evidence="2 3" key="2">
    <citation type="journal article" date="2017" name="Nature">
        <title>The Apostasia genome and the evolution of orchids.</title>
        <authorList>
            <person name="Zhang G.Q."/>
            <person name="Liu K.W."/>
            <person name="Li Z."/>
            <person name="Lohaus R."/>
            <person name="Hsiao Y.Y."/>
            <person name="Niu S.C."/>
            <person name="Wang J.Y."/>
            <person name="Lin Y.C."/>
            <person name="Xu Q."/>
            <person name="Chen L.J."/>
            <person name="Yoshida K."/>
            <person name="Fujiwara S."/>
            <person name="Wang Z.W."/>
            <person name="Zhang Y.Q."/>
            <person name="Mitsuda N."/>
            <person name="Wang M."/>
            <person name="Liu G.H."/>
            <person name="Pecoraro L."/>
            <person name="Huang H.X."/>
            <person name="Xiao X.J."/>
            <person name="Lin M."/>
            <person name="Wu X.Y."/>
            <person name="Wu W.L."/>
            <person name="Chen Y.Y."/>
            <person name="Chang S.B."/>
            <person name="Sakamoto S."/>
            <person name="Ohme-Takagi M."/>
            <person name="Yagi M."/>
            <person name="Zeng S.J."/>
            <person name="Shen C.Y."/>
            <person name="Yeh C.M."/>
            <person name="Luo Y.B."/>
            <person name="Tsai W.C."/>
            <person name="Van de Peer Y."/>
            <person name="Liu Z.J."/>
        </authorList>
    </citation>
    <scope>NUCLEOTIDE SEQUENCE [LARGE SCALE GENOMIC DNA]</scope>
    <source>
        <tissue evidence="2">The whole plant</tissue>
    </source>
</reference>
<evidence type="ECO:0000256" key="1">
    <source>
        <dbReference type="SAM" id="MobiDB-lite"/>
    </source>
</evidence>
<organism evidence="2 3">
    <name type="scientific">Dendrobium catenatum</name>
    <dbReference type="NCBI Taxonomy" id="906689"/>
    <lineage>
        <taxon>Eukaryota</taxon>
        <taxon>Viridiplantae</taxon>
        <taxon>Streptophyta</taxon>
        <taxon>Embryophyta</taxon>
        <taxon>Tracheophyta</taxon>
        <taxon>Spermatophyta</taxon>
        <taxon>Magnoliopsida</taxon>
        <taxon>Liliopsida</taxon>
        <taxon>Asparagales</taxon>
        <taxon>Orchidaceae</taxon>
        <taxon>Epidendroideae</taxon>
        <taxon>Malaxideae</taxon>
        <taxon>Dendrobiinae</taxon>
        <taxon>Dendrobium</taxon>
    </lineage>
</organism>